<evidence type="ECO:0000256" key="2">
    <source>
        <dbReference type="ARBA" id="ARBA00022448"/>
    </source>
</evidence>
<feature type="transmembrane region" description="Helical" evidence="8">
    <location>
        <begin position="41"/>
        <end position="59"/>
    </location>
</feature>
<evidence type="ECO:0000256" key="7">
    <source>
        <dbReference type="ARBA" id="ARBA00023136"/>
    </source>
</evidence>
<keyword evidence="4" id="KW-0997">Cell inner membrane</keyword>
<keyword evidence="10" id="KW-1185">Reference proteome</keyword>
<dbReference type="PANTHER" id="PTHR35334">
    <property type="entry name" value="SERINE TRANSPORTER"/>
    <property type="match status" value="1"/>
</dbReference>
<dbReference type="Proteomes" id="UP001163255">
    <property type="component" value="Chromosome"/>
</dbReference>
<keyword evidence="7 8" id="KW-0472">Membrane</keyword>
<organism evidence="9 10">
    <name type="scientific">Endozoicomonas euniceicola</name>
    <dbReference type="NCBI Taxonomy" id="1234143"/>
    <lineage>
        <taxon>Bacteria</taxon>
        <taxon>Pseudomonadati</taxon>
        <taxon>Pseudomonadota</taxon>
        <taxon>Gammaproteobacteria</taxon>
        <taxon>Oceanospirillales</taxon>
        <taxon>Endozoicomonadaceae</taxon>
        <taxon>Endozoicomonas</taxon>
    </lineage>
</organism>
<comment type="subcellular location">
    <subcellularLocation>
        <location evidence="1">Cell inner membrane</location>
        <topology evidence="1">Multi-pass membrane protein</topology>
    </subcellularLocation>
</comment>
<sequence length="443" mass="49097">MSYTLPVFVDRCRELMSDQSLESPVGEPDAQLRWTTKDTGWMFSHVGTGIGAGLLYLPINAGIGGFWPLLLMALVSGPMVYFTHRTLTRFCLASRHPGNDFSTHVEDTFGSSVAKWLMLVCFLSMFPVLLLYTIGISNVTISFLVNQLNWAEPSRPLVVLLLVAVMVGVFLGTEQRLLNLFRRMVLPLTIVLLGIALYLIPQWRIDYLMQPVSVQKGAETFLLALPVLVFSFYHAPVCSTFARSYRQENPDLHACIRKTDSIHRRSAMILLIITLFFVFSCVMALTPEQLAQAKADNLPTLSILANQPGNRFFSTITPMIAFVAIMTSFFGFFLGVIELMNGLLSQGVRSFRPGKVVSAGHVHRISLFIIALSCCVAGVGNWSVLGIMEAIVAPMMAVIIFFLPIAGLYRVTKLQQYRKPVQDVFALVVGAMVIAGFVISQLL</sequence>
<gene>
    <name evidence="9" type="ORF">NX720_06990</name>
</gene>
<name>A0ABY6GXY1_9GAMM</name>
<evidence type="ECO:0000313" key="10">
    <source>
        <dbReference type="Proteomes" id="UP001163255"/>
    </source>
</evidence>
<keyword evidence="3" id="KW-1003">Cell membrane</keyword>
<evidence type="ECO:0000256" key="4">
    <source>
        <dbReference type="ARBA" id="ARBA00022519"/>
    </source>
</evidence>
<evidence type="ECO:0000256" key="5">
    <source>
        <dbReference type="ARBA" id="ARBA00022692"/>
    </source>
</evidence>
<dbReference type="InterPro" id="IPR018227">
    <property type="entry name" value="Amino_acid_transport_2"/>
</dbReference>
<proteinExistence type="predicted"/>
<feature type="transmembrane region" description="Helical" evidence="8">
    <location>
        <begin position="221"/>
        <end position="242"/>
    </location>
</feature>
<protein>
    <submittedName>
        <fullName evidence="9">Serine transporter</fullName>
    </submittedName>
</protein>
<feature type="transmembrane region" description="Helical" evidence="8">
    <location>
        <begin position="65"/>
        <end position="82"/>
    </location>
</feature>
<dbReference type="RefSeq" id="WP_262600302.1">
    <property type="nucleotide sequence ID" value="NZ_CP103300.1"/>
</dbReference>
<evidence type="ECO:0000313" key="9">
    <source>
        <dbReference type="EMBL" id="UYM17646.1"/>
    </source>
</evidence>
<evidence type="ECO:0000256" key="1">
    <source>
        <dbReference type="ARBA" id="ARBA00004429"/>
    </source>
</evidence>
<feature type="transmembrane region" description="Helical" evidence="8">
    <location>
        <begin position="184"/>
        <end position="201"/>
    </location>
</feature>
<keyword evidence="5 8" id="KW-0812">Transmembrane</keyword>
<evidence type="ECO:0000256" key="8">
    <source>
        <dbReference type="SAM" id="Phobius"/>
    </source>
</evidence>
<feature type="transmembrane region" description="Helical" evidence="8">
    <location>
        <begin position="154"/>
        <end position="172"/>
    </location>
</feature>
<dbReference type="EMBL" id="CP103300">
    <property type="protein sequence ID" value="UYM17646.1"/>
    <property type="molecule type" value="Genomic_DNA"/>
</dbReference>
<reference evidence="9" key="1">
    <citation type="submission" date="2022-10" db="EMBL/GenBank/DDBJ databases">
        <title>Completed Genome Sequence of two octocoral isolated bacterium, Endozoicomonas euniceicola EF212T and Endozoicomonas gorgoniicola PS125T.</title>
        <authorList>
            <person name="Chiou Y.-J."/>
            <person name="Chen Y.-H."/>
        </authorList>
    </citation>
    <scope>NUCLEOTIDE SEQUENCE</scope>
    <source>
        <strain evidence="9">EF212</strain>
    </source>
</reference>
<feature type="transmembrane region" description="Helical" evidence="8">
    <location>
        <begin position="267"/>
        <end position="286"/>
    </location>
</feature>
<dbReference type="Pfam" id="PF03222">
    <property type="entry name" value="Trp_Tyr_perm"/>
    <property type="match status" value="1"/>
</dbReference>
<evidence type="ECO:0000256" key="6">
    <source>
        <dbReference type="ARBA" id="ARBA00022989"/>
    </source>
</evidence>
<feature type="transmembrane region" description="Helical" evidence="8">
    <location>
        <begin position="391"/>
        <end position="412"/>
    </location>
</feature>
<dbReference type="Gene3D" id="1.20.1740.10">
    <property type="entry name" value="Amino acid/polyamine transporter I"/>
    <property type="match status" value="1"/>
</dbReference>
<feature type="transmembrane region" description="Helical" evidence="8">
    <location>
        <begin position="365"/>
        <end position="385"/>
    </location>
</feature>
<feature type="transmembrane region" description="Helical" evidence="8">
    <location>
        <begin position="116"/>
        <end position="134"/>
    </location>
</feature>
<keyword evidence="6 8" id="KW-1133">Transmembrane helix</keyword>
<feature type="transmembrane region" description="Helical" evidence="8">
    <location>
        <begin position="319"/>
        <end position="344"/>
    </location>
</feature>
<dbReference type="PANTHER" id="PTHR35334:SF5">
    <property type="entry name" value="INNER MEMBRANE TRANSPORT PROTEIN YHJV"/>
    <property type="match status" value="1"/>
</dbReference>
<feature type="transmembrane region" description="Helical" evidence="8">
    <location>
        <begin position="424"/>
        <end position="442"/>
    </location>
</feature>
<keyword evidence="2" id="KW-0813">Transport</keyword>
<evidence type="ECO:0000256" key="3">
    <source>
        <dbReference type="ARBA" id="ARBA00022475"/>
    </source>
</evidence>
<accession>A0ABY6GXY1</accession>